<accession>A0A0F9V0U5</accession>
<sequence>MNDNEDYIGDGVYVDFDNYGRIILKANDFYHPTDTIYLEPEVFSALLRFAKRMGMKYEK</sequence>
<comment type="caution">
    <text evidence="1">The sequence shown here is derived from an EMBL/GenBank/DDBJ whole genome shotgun (WGS) entry which is preliminary data.</text>
</comment>
<reference evidence="1" key="1">
    <citation type="journal article" date="2015" name="Nature">
        <title>Complex archaea that bridge the gap between prokaryotes and eukaryotes.</title>
        <authorList>
            <person name="Spang A."/>
            <person name="Saw J.H."/>
            <person name="Jorgensen S.L."/>
            <person name="Zaremba-Niedzwiedzka K."/>
            <person name="Martijn J."/>
            <person name="Lind A.E."/>
            <person name="van Eijk R."/>
            <person name="Schleper C."/>
            <person name="Guy L."/>
            <person name="Ettema T.J."/>
        </authorList>
    </citation>
    <scope>NUCLEOTIDE SEQUENCE</scope>
</reference>
<protein>
    <submittedName>
        <fullName evidence="1">Uncharacterized protein</fullName>
    </submittedName>
</protein>
<gene>
    <name evidence="1" type="ORF">LCGC14_0541900</name>
</gene>
<evidence type="ECO:0000313" key="1">
    <source>
        <dbReference type="EMBL" id="KKN59478.1"/>
    </source>
</evidence>
<dbReference type="AlphaFoldDB" id="A0A0F9V0U5"/>
<proteinExistence type="predicted"/>
<organism evidence="1">
    <name type="scientific">marine sediment metagenome</name>
    <dbReference type="NCBI Taxonomy" id="412755"/>
    <lineage>
        <taxon>unclassified sequences</taxon>
        <taxon>metagenomes</taxon>
        <taxon>ecological metagenomes</taxon>
    </lineage>
</organism>
<dbReference type="EMBL" id="LAZR01000725">
    <property type="protein sequence ID" value="KKN59478.1"/>
    <property type="molecule type" value="Genomic_DNA"/>
</dbReference>
<name>A0A0F9V0U5_9ZZZZ</name>